<dbReference type="Pfam" id="PF07475">
    <property type="entry name" value="Hpr_kinase_C"/>
    <property type="match status" value="1"/>
</dbReference>
<dbReference type="SUPFAM" id="SSF53795">
    <property type="entry name" value="PEP carboxykinase-like"/>
    <property type="match status" value="1"/>
</dbReference>
<evidence type="ECO:0000313" key="2">
    <source>
        <dbReference type="EMBL" id="KHJ55451.1"/>
    </source>
</evidence>
<dbReference type="OrthoDB" id="8326226at2"/>
<dbReference type="Gene3D" id="3.40.50.300">
    <property type="entry name" value="P-loop containing nucleotide triphosphate hydrolases"/>
    <property type="match status" value="1"/>
</dbReference>
<name>A0A0B1Q7U8_9HYPH</name>
<dbReference type="GO" id="GO:0006109">
    <property type="term" value="P:regulation of carbohydrate metabolic process"/>
    <property type="evidence" value="ECO:0007669"/>
    <property type="project" value="InterPro"/>
</dbReference>
<evidence type="ECO:0000313" key="3">
    <source>
        <dbReference type="Proteomes" id="UP000030826"/>
    </source>
</evidence>
<dbReference type="EMBL" id="JRFJ01000001">
    <property type="protein sequence ID" value="KHJ55451.1"/>
    <property type="molecule type" value="Genomic_DNA"/>
</dbReference>
<dbReference type="GO" id="GO:0000155">
    <property type="term" value="F:phosphorelay sensor kinase activity"/>
    <property type="evidence" value="ECO:0007669"/>
    <property type="project" value="InterPro"/>
</dbReference>
<dbReference type="GO" id="GO:0005524">
    <property type="term" value="F:ATP binding"/>
    <property type="evidence" value="ECO:0007669"/>
    <property type="project" value="InterPro"/>
</dbReference>
<reference evidence="2 3" key="1">
    <citation type="submission" date="2014-09" db="EMBL/GenBank/DDBJ databases">
        <title>Isolation and characterization of Aurantimonas altamirensis ON-56566 from clinical sample following a dog bite.</title>
        <authorList>
            <person name="Eshaghi A."/>
            <person name="Li A."/>
            <person name="Shahinas D."/>
            <person name="Bahn P."/>
            <person name="Kus J.V."/>
            <person name="Patel S.N."/>
        </authorList>
    </citation>
    <scope>NUCLEOTIDE SEQUENCE [LARGE SCALE GENOMIC DNA]</scope>
    <source>
        <strain evidence="2 3">ON-56566</strain>
    </source>
</reference>
<dbReference type="RefSeq" id="WP_039188323.1">
    <property type="nucleotide sequence ID" value="NZ_JRFJ01000001.1"/>
</dbReference>
<protein>
    <recommendedName>
        <fullName evidence="1">HPr kinase/phosphorylase C-terminal domain-containing protein</fullName>
    </recommendedName>
</protein>
<dbReference type="InterPro" id="IPR027417">
    <property type="entry name" value="P-loop_NTPase"/>
</dbReference>
<accession>A0A0B1Q7U8</accession>
<organism evidence="2 3">
    <name type="scientific">Aureimonas altamirensis</name>
    <dbReference type="NCBI Taxonomy" id="370622"/>
    <lineage>
        <taxon>Bacteria</taxon>
        <taxon>Pseudomonadati</taxon>
        <taxon>Pseudomonadota</taxon>
        <taxon>Alphaproteobacteria</taxon>
        <taxon>Hyphomicrobiales</taxon>
        <taxon>Aurantimonadaceae</taxon>
        <taxon>Aureimonas</taxon>
    </lineage>
</organism>
<dbReference type="STRING" id="370622.LA66_01950"/>
<proteinExistence type="predicted"/>
<dbReference type="CDD" id="cd01918">
    <property type="entry name" value="HprK_C"/>
    <property type="match status" value="1"/>
</dbReference>
<dbReference type="Proteomes" id="UP000030826">
    <property type="component" value="Unassembled WGS sequence"/>
</dbReference>
<comment type="caution">
    <text evidence="2">The sequence shown here is derived from an EMBL/GenBank/DDBJ whole genome shotgun (WGS) entry which is preliminary data.</text>
</comment>
<gene>
    <name evidence="2" type="ORF">LA66_01950</name>
</gene>
<feature type="domain" description="HPr kinase/phosphorylase C-terminal" evidence="1">
    <location>
        <begin position="6"/>
        <end position="84"/>
    </location>
</feature>
<dbReference type="AlphaFoldDB" id="A0A0B1Q7U8"/>
<dbReference type="InterPro" id="IPR011104">
    <property type="entry name" value="Hpr_kin/Pase_C"/>
</dbReference>
<sequence length="141" mass="14672">MSGGNRHGCLVAIDGRGVLILGAARSGKSALALCLIRLARREGRQAALVADDQVLLRREGDRLVGVSPASIAGLLEISGVGIVQQAALPEAEILLVVTLSTEPPRLPDLPTAELCGLPIRQVHLHSREAALGAEIILEVLG</sequence>
<evidence type="ECO:0000259" key="1">
    <source>
        <dbReference type="Pfam" id="PF07475"/>
    </source>
</evidence>